<dbReference type="InterPro" id="IPR008928">
    <property type="entry name" value="6-hairpin_glycosidase_sf"/>
</dbReference>
<gene>
    <name evidence="4" type="ORF">AQPE_4603</name>
</gene>
<organism evidence="4 5">
    <name type="scientific">Aquipluma nitroreducens</name>
    <dbReference type="NCBI Taxonomy" id="2010828"/>
    <lineage>
        <taxon>Bacteria</taxon>
        <taxon>Pseudomonadati</taxon>
        <taxon>Bacteroidota</taxon>
        <taxon>Bacteroidia</taxon>
        <taxon>Marinilabiliales</taxon>
        <taxon>Prolixibacteraceae</taxon>
        <taxon>Aquipluma</taxon>
    </lineage>
</organism>
<feature type="domain" description="Glycosyl hydrolase family 95 catalytic" evidence="3">
    <location>
        <begin position="249"/>
        <end position="660"/>
    </location>
</feature>
<feature type="domain" description="Alpha fucosidase A-like C-terminal" evidence="2">
    <location>
        <begin position="663"/>
        <end position="727"/>
    </location>
</feature>
<evidence type="ECO:0000313" key="5">
    <source>
        <dbReference type="Proteomes" id="UP001193389"/>
    </source>
</evidence>
<dbReference type="InterPro" id="IPR012341">
    <property type="entry name" value="6hp_glycosidase-like_sf"/>
</dbReference>
<evidence type="ECO:0000259" key="2">
    <source>
        <dbReference type="Pfam" id="PF21307"/>
    </source>
</evidence>
<dbReference type="GO" id="GO:0005975">
    <property type="term" value="P:carbohydrate metabolic process"/>
    <property type="evidence" value="ECO:0007669"/>
    <property type="project" value="InterPro"/>
</dbReference>
<dbReference type="InterPro" id="IPR054363">
    <property type="entry name" value="GH95_cat"/>
</dbReference>
<dbReference type="SUPFAM" id="SSF48208">
    <property type="entry name" value="Six-hairpin glycosidases"/>
    <property type="match status" value="1"/>
</dbReference>
<evidence type="ECO:0000313" key="4">
    <source>
        <dbReference type="EMBL" id="BBE20411.1"/>
    </source>
</evidence>
<proteinExistence type="predicted"/>
<dbReference type="Gene3D" id="1.50.10.10">
    <property type="match status" value="1"/>
</dbReference>
<dbReference type="InterPro" id="IPR049053">
    <property type="entry name" value="AFCA-like_C"/>
</dbReference>
<name>A0A5K7SFP3_9BACT</name>
<dbReference type="Pfam" id="PF21307">
    <property type="entry name" value="Glyco_hydro_95_C"/>
    <property type="match status" value="1"/>
</dbReference>
<sequence length="765" mass="85738">MAGNGKMGIIVFCNPLNETVIFNDRGFFMASTSERKFNQVSKEDLNTIRDYCINGDYKMANTLAVKAAGWVGGGEQDKHPGFEMLISTPEDGEIRNYSRICNYRTGEIVVKWTDNRGDWERKSFVSRADDVIVQYLTPPKGKTVTCSIQLGTDPGMHFPSGMTFTNASDVDNLNMRVNYPSGTNGAGYEGVVRVIVSGGKKSLINNTLKVSDANSIILMTRTKKYYSDCEKQWEQENIQFELKTMSSDYNTLLKGQISTHQAIYDRVKFDLNAGKADRTRSNEELLDMQKKSTMPVKALWERIFDSGRYYYLSSSSTQSPPDLLGLWTGDCKVGWKGWYHLDANLNLQIAGGNIGNMPEAMEGYFTLIERLAPGFETNATKLLGCRGMLSAGNTAGLNGLRADVNTYYPYSYCTGEMGWLLYPFWEHYLISGDTTFLRNRIYPLFKKMGYFYEDFLKVTDSNGNYIFAGSISPENQPKGLGISLVNNSTYDISGAKFCLTALIKTCNILGLDQGSGQSVEKWTSILNKLPPYLINDDGALMEWSWKGLNDNYSHRHSSHLITVWPFREITPENNPTLFTAVRQTLMQKDAFNYENAGHGLLHSALIAANLKNWESLNSKMMRLVSEDYYYGNLISSHYNGHNVFCTDVCNAVPAVLMEMLISSEPGVLELLPALPQSLEKGSIEGIKGRNRITVQKLTWNMRNKTLKCTLISDVNQDISLIIRNGINHINCSSKIIESPLGDIAKIISLSKGISTEINIRLGEMR</sequence>
<dbReference type="InterPro" id="IPR027414">
    <property type="entry name" value="GH95_N_dom"/>
</dbReference>
<evidence type="ECO:0000259" key="1">
    <source>
        <dbReference type="Pfam" id="PF14498"/>
    </source>
</evidence>
<evidence type="ECO:0000259" key="3">
    <source>
        <dbReference type="Pfam" id="PF22124"/>
    </source>
</evidence>
<dbReference type="Pfam" id="PF14498">
    <property type="entry name" value="Glyco_hyd_65N_2"/>
    <property type="match status" value="1"/>
</dbReference>
<dbReference type="AlphaFoldDB" id="A0A5K7SFP3"/>
<feature type="domain" description="Glycosyl hydrolase family 95 N-terminal" evidence="1">
    <location>
        <begin position="3"/>
        <end position="223"/>
    </location>
</feature>
<dbReference type="PANTHER" id="PTHR31084">
    <property type="entry name" value="ALPHA-L-FUCOSIDASE 2"/>
    <property type="match status" value="1"/>
</dbReference>
<dbReference type="GO" id="GO:0004560">
    <property type="term" value="F:alpha-L-fucosidase activity"/>
    <property type="evidence" value="ECO:0007669"/>
    <property type="project" value="TreeGrafter"/>
</dbReference>
<dbReference type="EMBL" id="AP018694">
    <property type="protein sequence ID" value="BBE20411.1"/>
    <property type="molecule type" value="Genomic_DNA"/>
</dbReference>
<protein>
    <submittedName>
        <fullName evidence="4">Large secreted protein</fullName>
    </submittedName>
</protein>
<keyword evidence="5" id="KW-1185">Reference proteome</keyword>
<dbReference type="Pfam" id="PF22124">
    <property type="entry name" value="Glyco_hydro_95_cat"/>
    <property type="match status" value="1"/>
</dbReference>
<accession>A0A5K7SFP3</accession>
<reference evidence="4" key="1">
    <citation type="journal article" date="2020" name="Int. J. Syst. Evol. Microbiol.">
        <title>Aquipluma nitroreducens gen. nov. sp. nov., a novel facultatively anaerobic bacterium isolated from a freshwater lake.</title>
        <authorList>
            <person name="Watanabe M."/>
            <person name="Kojima H."/>
            <person name="Fukui M."/>
        </authorList>
    </citation>
    <scope>NUCLEOTIDE SEQUENCE</scope>
    <source>
        <strain evidence="4">MeG22</strain>
    </source>
</reference>
<dbReference type="PANTHER" id="PTHR31084:SF0">
    <property type="entry name" value="ALPHA-L-FUCOSIDASE 2"/>
    <property type="match status" value="1"/>
</dbReference>
<dbReference type="KEGG" id="anf:AQPE_4603"/>
<dbReference type="Proteomes" id="UP001193389">
    <property type="component" value="Chromosome"/>
</dbReference>